<evidence type="ECO:0000256" key="7">
    <source>
        <dbReference type="ARBA" id="ARBA00022836"/>
    </source>
</evidence>
<evidence type="ECO:0000313" key="12">
    <source>
        <dbReference type="EMBL" id="AFZ51788.1"/>
    </source>
</evidence>
<evidence type="ECO:0000256" key="11">
    <source>
        <dbReference type="HAMAP-Rule" id="MF_00431"/>
    </source>
</evidence>
<evidence type="ECO:0000256" key="2">
    <source>
        <dbReference type="ARBA" id="ARBA00004376"/>
    </source>
</evidence>
<dbReference type="PATRIC" id="fig|13035.3.peg.3707"/>
<dbReference type="InterPro" id="IPR036357">
    <property type="entry name" value="PSI_PsaI_sf"/>
</dbReference>
<evidence type="ECO:0000256" key="4">
    <source>
        <dbReference type="ARBA" id="ARBA00019929"/>
    </source>
</evidence>
<name>K9Z098_DACS8</name>
<dbReference type="GO" id="GO:0031676">
    <property type="term" value="C:plasma membrane-derived thylakoid membrane"/>
    <property type="evidence" value="ECO:0007669"/>
    <property type="project" value="UniProtKB-SubCell"/>
</dbReference>
<evidence type="ECO:0000256" key="9">
    <source>
        <dbReference type="ARBA" id="ARBA00023078"/>
    </source>
</evidence>
<keyword evidence="13" id="KW-1185">Reference proteome</keyword>
<dbReference type="AlphaFoldDB" id="K9Z098"/>
<evidence type="ECO:0000256" key="8">
    <source>
        <dbReference type="ARBA" id="ARBA00022989"/>
    </source>
</evidence>
<keyword evidence="9 11" id="KW-0793">Thylakoid</keyword>
<dbReference type="NCBIfam" id="NF008830">
    <property type="entry name" value="PRK11877.1"/>
    <property type="match status" value="1"/>
</dbReference>
<comment type="function">
    <text evidence="1 11">May help in the organization of the PsaL subunit.</text>
</comment>
<keyword evidence="10 11" id="KW-0472">Membrane</keyword>
<protein>
    <recommendedName>
        <fullName evidence="4 11">Photosystem I reaction center subunit VIII</fullName>
    </recommendedName>
</protein>
<dbReference type="eggNOG" id="ENOG5033AVJ">
    <property type="taxonomic scope" value="Bacteria"/>
</dbReference>
<dbReference type="SUPFAM" id="SSF81540">
    <property type="entry name" value="Subunit VIII of photosystem I reaction centre, PsaI"/>
    <property type="match status" value="1"/>
</dbReference>
<dbReference type="Proteomes" id="UP000010482">
    <property type="component" value="Chromosome"/>
</dbReference>
<evidence type="ECO:0000313" key="13">
    <source>
        <dbReference type="Proteomes" id="UP000010482"/>
    </source>
</evidence>
<dbReference type="HOGENOM" id="CLU_215282_0_0_3"/>
<sequence length="38" mass="4041">MTGEYAASFLPLILVPAVGLLMPAVVMGLLFIYIESEA</sequence>
<dbReference type="HAMAP" id="MF_00431">
    <property type="entry name" value="PSI_PsaI"/>
    <property type="match status" value="1"/>
</dbReference>
<evidence type="ECO:0000256" key="6">
    <source>
        <dbReference type="ARBA" id="ARBA00022692"/>
    </source>
</evidence>
<organism evidence="12 13">
    <name type="scientific">Dactylococcopsis salina (strain PCC 8305)</name>
    <name type="common">Myxobactron salinum</name>
    <dbReference type="NCBI Taxonomy" id="13035"/>
    <lineage>
        <taxon>Bacteria</taxon>
        <taxon>Bacillati</taxon>
        <taxon>Cyanobacteriota</taxon>
        <taxon>Cyanophyceae</taxon>
        <taxon>Nodosilineales</taxon>
        <taxon>Cymatolegaceae</taxon>
        <taxon>Dactylococcopsis</taxon>
    </lineage>
</organism>
<dbReference type="Pfam" id="PF00796">
    <property type="entry name" value="PSI_8"/>
    <property type="match status" value="1"/>
</dbReference>
<keyword evidence="8 11" id="KW-1133">Transmembrane helix</keyword>
<dbReference type="NCBIfam" id="TIGR03052">
    <property type="entry name" value="PS_I_psaI"/>
    <property type="match status" value="1"/>
</dbReference>
<dbReference type="STRING" id="13035.Dacsa_3276"/>
<keyword evidence="5 11" id="KW-0602">Photosynthesis</keyword>
<dbReference type="RefSeq" id="WP_015230764.1">
    <property type="nucleotide sequence ID" value="NC_019780.1"/>
</dbReference>
<comment type="subcellular location">
    <subcellularLocation>
        <location evidence="2 11">Cellular thylakoid membrane</location>
        <topology evidence="2 11">Single-pass membrane protein</topology>
    </subcellularLocation>
</comment>
<dbReference type="EMBL" id="CP003944">
    <property type="protein sequence ID" value="AFZ51788.1"/>
    <property type="molecule type" value="Genomic_DNA"/>
</dbReference>
<evidence type="ECO:0000256" key="3">
    <source>
        <dbReference type="ARBA" id="ARBA00005252"/>
    </source>
</evidence>
<evidence type="ECO:0000256" key="1">
    <source>
        <dbReference type="ARBA" id="ARBA00003541"/>
    </source>
</evidence>
<dbReference type="GO" id="GO:0015979">
    <property type="term" value="P:photosynthesis"/>
    <property type="evidence" value="ECO:0007669"/>
    <property type="project" value="UniProtKB-UniRule"/>
</dbReference>
<comment type="similarity">
    <text evidence="3 11">Belongs to the PsaI family.</text>
</comment>
<feature type="transmembrane region" description="Helical" evidence="11">
    <location>
        <begin position="12"/>
        <end position="34"/>
    </location>
</feature>
<dbReference type="KEGG" id="dsl:Dacsa_3276"/>
<dbReference type="InterPro" id="IPR001302">
    <property type="entry name" value="PSI_PsaI"/>
</dbReference>
<proteinExistence type="inferred from homology"/>
<dbReference type="GO" id="GO:0009522">
    <property type="term" value="C:photosystem I"/>
    <property type="evidence" value="ECO:0007669"/>
    <property type="project" value="UniProtKB-KW"/>
</dbReference>
<evidence type="ECO:0000256" key="10">
    <source>
        <dbReference type="ARBA" id="ARBA00023136"/>
    </source>
</evidence>
<gene>
    <name evidence="11" type="primary">psaI</name>
    <name evidence="12" type="ORF">Dacsa_3276</name>
</gene>
<dbReference type="OrthoDB" id="467737at2"/>
<accession>K9Z098</accession>
<reference evidence="12" key="1">
    <citation type="submission" date="2012-04" db="EMBL/GenBank/DDBJ databases">
        <title>Finished genome of Dactylococcopsis salina PCC 8305.</title>
        <authorList>
            <consortium name="US DOE Joint Genome Institute"/>
            <person name="Gugger M."/>
            <person name="Coursin T."/>
            <person name="Rippka R."/>
            <person name="Tandeau De Marsac N."/>
            <person name="Huntemann M."/>
            <person name="Wei C.-L."/>
            <person name="Han J."/>
            <person name="Detter J.C."/>
            <person name="Han C."/>
            <person name="Tapia R."/>
            <person name="Daligault H."/>
            <person name="Chen A."/>
            <person name="Krypides N."/>
            <person name="Mavromatis K."/>
            <person name="Markowitz V."/>
            <person name="Szeto E."/>
            <person name="Ivanova N."/>
            <person name="Ovchinnikova G."/>
            <person name="Pagani I."/>
            <person name="Pati A."/>
            <person name="Goodwin L."/>
            <person name="Peters L."/>
            <person name="Pitluck S."/>
            <person name="Woyke T."/>
            <person name="Kerfeld C."/>
        </authorList>
    </citation>
    <scope>NUCLEOTIDE SEQUENCE [LARGE SCALE GENOMIC DNA]</scope>
    <source>
        <strain evidence="12">PCC 8305</strain>
    </source>
</reference>
<keyword evidence="6 11" id="KW-0812">Transmembrane</keyword>
<keyword evidence="7 11" id="KW-0603">Photosystem I</keyword>
<evidence type="ECO:0000256" key="5">
    <source>
        <dbReference type="ARBA" id="ARBA00022531"/>
    </source>
</evidence>